<dbReference type="AlphaFoldDB" id="U3AQK5"/>
<proteinExistence type="predicted"/>
<evidence type="ECO:0000256" key="1">
    <source>
        <dbReference type="SAM" id="Phobius"/>
    </source>
</evidence>
<protein>
    <submittedName>
        <fullName evidence="2">Uncharacterized protein</fullName>
    </submittedName>
</protein>
<dbReference type="STRING" id="1337093.MBELCI_3070"/>
<organism evidence="2 3">
    <name type="scientific">Limimaricola cinnabarinus LL-001</name>
    <dbReference type="NCBI Taxonomy" id="1337093"/>
    <lineage>
        <taxon>Bacteria</taxon>
        <taxon>Pseudomonadati</taxon>
        <taxon>Pseudomonadota</taxon>
        <taxon>Alphaproteobacteria</taxon>
        <taxon>Rhodobacterales</taxon>
        <taxon>Paracoccaceae</taxon>
        <taxon>Limimaricola</taxon>
    </lineage>
</organism>
<feature type="transmembrane region" description="Helical" evidence="1">
    <location>
        <begin position="37"/>
        <end position="57"/>
    </location>
</feature>
<keyword evidence="1" id="KW-0812">Transmembrane</keyword>
<keyword evidence="3" id="KW-1185">Reference proteome</keyword>
<dbReference type="EMBL" id="BATB01000056">
    <property type="protein sequence ID" value="GAD57018.1"/>
    <property type="molecule type" value="Genomic_DNA"/>
</dbReference>
<evidence type="ECO:0000313" key="2">
    <source>
        <dbReference type="EMBL" id="GAD57018.1"/>
    </source>
</evidence>
<keyword evidence="1" id="KW-1133">Transmembrane helix</keyword>
<reference evidence="2" key="1">
    <citation type="journal article" date="2013" name="Genome Announc.">
        <title>Draft Genome Sequence of Loktanella cinnabarina LL-001T, Isolated from Deep-Sea Floor Sediment.</title>
        <authorList>
            <person name="Nishi S."/>
            <person name="Tsubouchi T."/>
            <person name="Takaki Y."/>
            <person name="Koyanagi R."/>
            <person name="Satoh N."/>
            <person name="Maruyama T."/>
            <person name="Hatada Y."/>
        </authorList>
    </citation>
    <scope>NUCLEOTIDE SEQUENCE [LARGE SCALE GENOMIC DNA]</scope>
    <source>
        <strain evidence="2">LL-001</strain>
    </source>
</reference>
<accession>U3AQK5</accession>
<gene>
    <name evidence="2" type="ORF">MBELCI_3070</name>
</gene>
<comment type="caution">
    <text evidence="2">The sequence shown here is derived from an EMBL/GenBank/DDBJ whole genome shotgun (WGS) entry which is preliminary data.</text>
</comment>
<name>U3AQK5_9RHOB</name>
<sequence>MEIELQAAPARRAMAVGVLYGFGGVALYSALSDTPGLAWSAALLALGLCGMAAGETLRRATRHALRLDETGLVDSTGVVLARWEDIIGVERGSFSLKPSNGFTLRLARAGARAWKPGMWWRLGHRLGVGGVTSAAAAKAMAEAIEMRLGDRAAPIP</sequence>
<feature type="transmembrane region" description="Helical" evidence="1">
    <location>
        <begin position="12"/>
        <end position="31"/>
    </location>
</feature>
<dbReference type="OrthoDB" id="7862519at2"/>
<evidence type="ECO:0000313" key="3">
    <source>
        <dbReference type="Proteomes" id="UP000016566"/>
    </source>
</evidence>
<dbReference type="eggNOG" id="ENOG5032RXY">
    <property type="taxonomic scope" value="Bacteria"/>
</dbReference>
<dbReference type="RefSeq" id="WP_021695119.1">
    <property type="nucleotide sequence ID" value="NZ_BATB01000056.1"/>
</dbReference>
<keyword evidence="1" id="KW-0472">Membrane</keyword>
<dbReference type="Proteomes" id="UP000016566">
    <property type="component" value="Unassembled WGS sequence"/>
</dbReference>